<accession>A0A412YTD9</accession>
<comment type="caution">
    <text evidence="1">The sequence shown here is derived from an EMBL/GenBank/DDBJ whole genome shotgun (WGS) entry which is preliminary data.</text>
</comment>
<evidence type="ECO:0000313" key="1">
    <source>
        <dbReference type="EMBL" id="RGV68724.1"/>
    </source>
</evidence>
<name>A0A412YTD9_9FIRM</name>
<organism evidence="1 2">
    <name type="scientific">Enterocloster bolteae</name>
    <dbReference type="NCBI Taxonomy" id="208479"/>
    <lineage>
        <taxon>Bacteria</taxon>
        <taxon>Bacillati</taxon>
        <taxon>Bacillota</taxon>
        <taxon>Clostridia</taxon>
        <taxon>Lachnospirales</taxon>
        <taxon>Lachnospiraceae</taxon>
        <taxon>Enterocloster</taxon>
    </lineage>
</organism>
<proteinExistence type="predicted"/>
<dbReference type="EMBL" id="QRZM01000028">
    <property type="protein sequence ID" value="RGV68724.1"/>
    <property type="molecule type" value="Genomic_DNA"/>
</dbReference>
<dbReference type="RefSeq" id="WP_118019761.1">
    <property type="nucleotide sequence ID" value="NZ_JAQEBA010000027.1"/>
</dbReference>
<gene>
    <name evidence="1" type="ORF">DWW02_29080</name>
</gene>
<dbReference type="Proteomes" id="UP000284543">
    <property type="component" value="Unassembled WGS sequence"/>
</dbReference>
<sequence length="375" mass="43381">MNIVMVTNSASYEPRAEKVGQYFQKLGHNVLWLESDFIHREKRKGRSPKANHRYVDTVVYKKNLSFRRLYSQYDFARKVFRILKNEPVDLLYVMIPANSLARTAIKLKKVLHTKVVLDIIDMWPESLPVKGVETLWPLRCWRRLRDDNLGHADLVFTECGLYKRLLGLKPEEAVTLYWPKNAEVCECVFQKDENCMHVAYLGSVNNIIDMNAITEILGEVNRSKKVKLHIVGDGEKREAFLESLNQKGIDAEYYGLVYDETKKQEIFSRCSYGINIMKPGVCVGLTMKSIDYFCYGLPLINNIQGDTWELVEQYGIGINCIGDSYKKCALDILLRTDALLQKRELIQKLYNQYFTVEAMERVLGKNVLPLLEQEG</sequence>
<protein>
    <recommendedName>
        <fullName evidence="3">Glycosyltransferase WbuB</fullName>
    </recommendedName>
</protein>
<dbReference type="AlphaFoldDB" id="A0A412YTD9"/>
<reference evidence="1 2" key="1">
    <citation type="submission" date="2018-08" db="EMBL/GenBank/DDBJ databases">
        <title>A genome reference for cultivated species of the human gut microbiota.</title>
        <authorList>
            <person name="Zou Y."/>
            <person name="Xue W."/>
            <person name="Luo G."/>
        </authorList>
    </citation>
    <scope>NUCLEOTIDE SEQUENCE [LARGE SCALE GENOMIC DNA]</scope>
    <source>
        <strain evidence="1 2">AF14-18</strain>
    </source>
</reference>
<dbReference type="SUPFAM" id="SSF53756">
    <property type="entry name" value="UDP-Glycosyltransferase/glycogen phosphorylase"/>
    <property type="match status" value="1"/>
</dbReference>
<dbReference type="Gene3D" id="3.40.50.2000">
    <property type="entry name" value="Glycogen Phosphorylase B"/>
    <property type="match status" value="2"/>
</dbReference>
<evidence type="ECO:0008006" key="3">
    <source>
        <dbReference type="Google" id="ProtNLM"/>
    </source>
</evidence>
<evidence type="ECO:0000313" key="2">
    <source>
        <dbReference type="Proteomes" id="UP000284543"/>
    </source>
</evidence>